<dbReference type="OrthoDB" id="3557178at2759"/>
<organism evidence="4 5">
    <name type="scientific">Plenodomus tracheiphilus IPT5</name>
    <dbReference type="NCBI Taxonomy" id="1408161"/>
    <lineage>
        <taxon>Eukaryota</taxon>
        <taxon>Fungi</taxon>
        <taxon>Dikarya</taxon>
        <taxon>Ascomycota</taxon>
        <taxon>Pezizomycotina</taxon>
        <taxon>Dothideomycetes</taxon>
        <taxon>Pleosporomycetidae</taxon>
        <taxon>Pleosporales</taxon>
        <taxon>Pleosporineae</taxon>
        <taxon>Leptosphaeriaceae</taxon>
        <taxon>Plenodomus</taxon>
    </lineage>
</organism>
<accession>A0A6A7BDJ5</accession>
<reference evidence="4" key="1">
    <citation type="submission" date="2020-01" db="EMBL/GenBank/DDBJ databases">
        <authorList>
            <consortium name="DOE Joint Genome Institute"/>
            <person name="Haridas S."/>
            <person name="Albert R."/>
            <person name="Binder M."/>
            <person name="Bloem J."/>
            <person name="Labutti K."/>
            <person name="Salamov A."/>
            <person name="Andreopoulos B."/>
            <person name="Baker S.E."/>
            <person name="Barry K."/>
            <person name="Bills G."/>
            <person name="Bluhm B.H."/>
            <person name="Cannon C."/>
            <person name="Castanera R."/>
            <person name="Culley D.E."/>
            <person name="Daum C."/>
            <person name="Ezra D."/>
            <person name="Gonzalez J.B."/>
            <person name="Henrissat B."/>
            <person name="Kuo A."/>
            <person name="Liang C."/>
            <person name="Lipzen A."/>
            <person name="Lutzoni F."/>
            <person name="Magnuson J."/>
            <person name="Mondo S."/>
            <person name="Nolan M."/>
            <person name="Ohm R."/>
            <person name="Pangilinan J."/>
            <person name="Park H.-J."/>
            <person name="Ramirez L."/>
            <person name="Alfaro M."/>
            <person name="Sun H."/>
            <person name="Tritt A."/>
            <person name="Yoshinaga Y."/>
            <person name="Zwiers L.-H."/>
            <person name="Turgeon B.G."/>
            <person name="Goodwin S.B."/>
            <person name="Spatafora J.W."/>
            <person name="Crous P.W."/>
            <person name="Grigoriev I.V."/>
        </authorList>
    </citation>
    <scope>NUCLEOTIDE SEQUENCE</scope>
    <source>
        <strain evidence="4">IPT5</strain>
    </source>
</reference>
<dbReference type="CDD" id="cd12087">
    <property type="entry name" value="TM_EGFR-like"/>
    <property type="match status" value="1"/>
</dbReference>
<sequence length="427" mass="45095">MAGSFAVPVVVALAFGGLTSALVPADPTITSPAVLPRQNNDRFIGWVESDNTWYSETCSSGLTWYQDGKYAQCCATTLQGCPAPTACVQGTMIYPFPSLSTTISIACTENYNDTRFSICNTAFIFENTGDSSPNTDIVCGHSSVNWSYYRSIPASATEVVVSSNAFSIPQVVSTAINAPTRTARPSSSTGSSSSSDKSESKAWIAGAVIGPIVGLALVGLGIFFLLRRRKNKKAAAPPPAAAAMNYNPSQQPPVPYTDNKPQSIPTQAQGYNQQTSPPIPQPYGQTAQQDPYAQQGAYGAQQAYGAAPVSPVPQYTSPVQQQSPHSPPPQHEYYNQPQGQDTKYGYNASELSGVQDPNRISQVSPTAAYAPPLQTQTGNASPAQGQNQAHPQAAELGDNLRMAPGEAYFDGAELAATSPTPKPGVQR</sequence>
<feature type="region of interest" description="Disordered" evidence="1">
    <location>
        <begin position="236"/>
        <end position="427"/>
    </location>
</feature>
<keyword evidence="2" id="KW-0812">Transmembrane</keyword>
<feature type="signal peptide" evidence="3">
    <location>
        <begin position="1"/>
        <end position="21"/>
    </location>
</feature>
<keyword evidence="2" id="KW-0472">Membrane</keyword>
<dbReference type="AlphaFoldDB" id="A0A6A7BDJ5"/>
<dbReference type="NCBIfam" id="TIGR01167">
    <property type="entry name" value="LPXTG_anchor"/>
    <property type="match status" value="1"/>
</dbReference>
<feature type="compositionally biased region" description="Low complexity" evidence="1">
    <location>
        <begin position="287"/>
        <end position="307"/>
    </location>
</feature>
<protein>
    <recommendedName>
        <fullName evidence="6">Mid2 domain-containing protein</fullName>
    </recommendedName>
</protein>
<name>A0A6A7BDJ5_9PLEO</name>
<feature type="compositionally biased region" description="Polar residues" evidence="1">
    <location>
        <begin position="373"/>
        <end position="390"/>
    </location>
</feature>
<evidence type="ECO:0000256" key="3">
    <source>
        <dbReference type="SAM" id="SignalP"/>
    </source>
</evidence>
<dbReference type="EMBL" id="MU006298">
    <property type="protein sequence ID" value="KAF2852545.1"/>
    <property type="molecule type" value="Genomic_DNA"/>
</dbReference>
<keyword evidence="3" id="KW-0732">Signal</keyword>
<keyword evidence="5" id="KW-1185">Reference proteome</keyword>
<feature type="transmembrane region" description="Helical" evidence="2">
    <location>
        <begin position="202"/>
        <end position="226"/>
    </location>
</feature>
<evidence type="ECO:0000313" key="4">
    <source>
        <dbReference type="EMBL" id="KAF2852545.1"/>
    </source>
</evidence>
<feature type="chain" id="PRO_5025401231" description="Mid2 domain-containing protein" evidence="3">
    <location>
        <begin position="22"/>
        <end position="427"/>
    </location>
</feature>
<evidence type="ECO:0000256" key="2">
    <source>
        <dbReference type="SAM" id="Phobius"/>
    </source>
</evidence>
<proteinExistence type="predicted"/>
<evidence type="ECO:0000256" key="1">
    <source>
        <dbReference type="SAM" id="MobiDB-lite"/>
    </source>
</evidence>
<evidence type="ECO:0008006" key="6">
    <source>
        <dbReference type="Google" id="ProtNLM"/>
    </source>
</evidence>
<keyword evidence="2" id="KW-1133">Transmembrane helix</keyword>
<gene>
    <name evidence="4" type="ORF">T440DRAFT_30098</name>
</gene>
<dbReference type="Proteomes" id="UP000799423">
    <property type="component" value="Unassembled WGS sequence"/>
</dbReference>
<feature type="compositionally biased region" description="Polar residues" evidence="1">
    <location>
        <begin position="259"/>
        <end position="276"/>
    </location>
</feature>
<evidence type="ECO:0000313" key="5">
    <source>
        <dbReference type="Proteomes" id="UP000799423"/>
    </source>
</evidence>